<protein>
    <submittedName>
        <fullName evidence="1">Uncharacterized protein</fullName>
    </submittedName>
</protein>
<dbReference type="AlphaFoldDB" id="A0A834NYJ9"/>
<gene>
    <name evidence="1" type="ORF">H0235_009289</name>
</gene>
<keyword evidence="2" id="KW-1185">Reference proteome</keyword>
<sequence>MQSIMPFTNQYLDIINFNGDSIRPRIRRAPSAKLVDYAREQQFPVQLCFGLRRGNLEIFAVAIPANFDFALSEDFDNLSPRMDLEIFTDAIFANINEQLIEIYNSFFDFRLKCEFPVQLCFGLRQENLEIFVDAIHFSVQLCFGLRQENLEIFADAIHFSVQLCFGLRRVNLEIFSLWRDLEIFALSKDFENLSSRGNLEIFVFPEDFENLSPRVNLEIFTLPEDFEILSSRGDLEIFALSRDFDNLSPRVDLEIFADVIRASINEDFNVLEPSQNFLSSKLIFKSLRSLNHAEDERSESARLQQPPRGGTWVGSTCVISKSHGVQGTDILVWFDSYPLLNANTGRIERTLTPVSAGTGVVFSGANKSLTRHLLLQYPHCFECTTTSGVVCRNSSACVDKCSYSCVCRTLLYTTCRYSNKEASVMVPVVWFLGQYGRCGLHVAMLLLSVAYVM</sequence>
<organism evidence="1 2">
    <name type="scientific">Vespula pensylvanica</name>
    <name type="common">Western yellow jacket</name>
    <name type="synonym">Wasp</name>
    <dbReference type="NCBI Taxonomy" id="30213"/>
    <lineage>
        <taxon>Eukaryota</taxon>
        <taxon>Metazoa</taxon>
        <taxon>Ecdysozoa</taxon>
        <taxon>Arthropoda</taxon>
        <taxon>Hexapoda</taxon>
        <taxon>Insecta</taxon>
        <taxon>Pterygota</taxon>
        <taxon>Neoptera</taxon>
        <taxon>Endopterygota</taxon>
        <taxon>Hymenoptera</taxon>
        <taxon>Apocrita</taxon>
        <taxon>Aculeata</taxon>
        <taxon>Vespoidea</taxon>
        <taxon>Vespidae</taxon>
        <taxon>Vespinae</taxon>
        <taxon>Vespula</taxon>
    </lineage>
</organism>
<proteinExistence type="predicted"/>
<evidence type="ECO:0000313" key="1">
    <source>
        <dbReference type="EMBL" id="KAF7421453.1"/>
    </source>
</evidence>
<dbReference type="Proteomes" id="UP000600918">
    <property type="component" value="Unassembled WGS sequence"/>
</dbReference>
<comment type="caution">
    <text evidence="1">The sequence shown here is derived from an EMBL/GenBank/DDBJ whole genome shotgun (WGS) entry which is preliminary data.</text>
</comment>
<dbReference type="EMBL" id="JACSDY010000008">
    <property type="protein sequence ID" value="KAF7421453.1"/>
    <property type="molecule type" value="Genomic_DNA"/>
</dbReference>
<evidence type="ECO:0000313" key="2">
    <source>
        <dbReference type="Proteomes" id="UP000600918"/>
    </source>
</evidence>
<accession>A0A834NYJ9</accession>
<name>A0A834NYJ9_VESPE</name>
<reference evidence="1" key="1">
    <citation type="journal article" date="2020" name="G3 (Bethesda)">
        <title>High-Quality Assemblies for Three Invasive Social Wasps from the &lt;i&gt;Vespula&lt;/i&gt; Genus.</title>
        <authorList>
            <person name="Harrop T.W.R."/>
            <person name="Guhlin J."/>
            <person name="McLaughlin G.M."/>
            <person name="Permina E."/>
            <person name="Stockwell P."/>
            <person name="Gilligan J."/>
            <person name="Le Lec M.F."/>
            <person name="Gruber M.A.M."/>
            <person name="Quinn O."/>
            <person name="Lovegrove M."/>
            <person name="Duncan E.J."/>
            <person name="Remnant E.J."/>
            <person name="Van Eeckhoven J."/>
            <person name="Graham B."/>
            <person name="Knapp R.A."/>
            <person name="Langford K.W."/>
            <person name="Kronenberg Z."/>
            <person name="Press M.O."/>
            <person name="Eacker S.M."/>
            <person name="Wilson-Rankin E.E."/>
            <person name="Purcell J."/>
            <person name="Lester P.J."/>
            <person name="Dearden P.K."/>
        </authorList>
    </citation>
    <scope>NUCLEOTIDE SEQUENCE</scope>
    <source>
        <strain evidence="1">Volc-1</strain>
    </source>
</reference>